<dbReference type="EMBL" id="CP016428">
    <property type="protein sequence ID" value="ANW05181.1"/>
    <property type="molecule type" value="Genomic_DNA"/>
</dbReference>
<organism evidence="2 3">
    <name type="scientific">Bradyrhizobium icense</name>
    <dbReference type="NCBI Taxonomy" id="1274631"/>
    <lineage>
        <taxon>Bacteria</taxon>
        <taxon>Pseudomonadati</taxon>
        <taxon>Pseudomonadota</taxon>
        <taxon>Alphaproteobacteria</taxon>
        <taxon>Hyphomicrobiales</taxon>
        <taxon>Nitrobacteraceae</taxon>
        <taxon>Bradyrhizobium</taxon>
    </lineage>
</organism>
<dbReference type="OrthoDB" id="7927554at2"/>
<proteinExistence type="predicted"/>
<dbReference type="Proteomes" id="UP000092839">
    <property type="component" value="Chromosome"/>
</dbReference>
<name>A0A1B1UR02_9BRAD</name>
<dbReference type="RefSeq" id="WP_065732311.1">
    <property type="nucleotide sequence ID" value="NZ_CP016428.1"/>
</dbReference>
<evidence type="ECO:0000313" key="2">
    <source>
        <dbReference type="EMBL" id="ANW05181.1"/>
    </source>
</evidence>
<accession>A0A1B1UR02</accession>
<evidence type="ECO:0000313" key="3">
    <source>
        <dbReference type="Proteomes" id="UP000092839"/>
    </source>
</evidence>
<feature type="region of interest" description="Disordered" evidence="1">
    <location>
        <begin position="519"/>
        <end position="542"/>
    </location>
</feature>
<dbReference type="STRING" id="1274631.LMTR13_00980"/>
<dbReference type="KEGG" id="bic:LMTR13_00980"/>
<reference evidence="2 3" key="1">
    <citation type="submission" date="2016-07" db="EMBL/GenBank/DDBJ databases">
        <title>Complete genome sequence of Bradyrhizobium icense LMTR 13T, a potential inoculant strain isolated from lima bean (Phaseolus lunatus) in Peru.</title>
        <authorList>
            <person name="Ormeno-Orrillo E."/>
            <person name="Duran D."/>
            <person name="Rogel M.A."/>
            <person name="Rey L."/>
            <person name="Imperial J."/>
            <person name="Ruiz-Argueso T."/>
            <person name="Martinez-Romero E."/>
        </authorList>
    </citation>
    <scope>NUCLEOTIDE SEQUENCE [LARGE SCALE GENOMIC DNA]</scope>
    <source>
        <strain evidence="2 3">LMTR 13</strain>
    </source>
</reference>
<gene>
    <name evidence="2" type="ORF">LMTR13_00980</name>
</gene>
<feature type="region of interest" description="Disordered" evidence="1">
    <location>
        <begin position="248"/>
        <end position="271"/>
    </location>
</feature>
<keyword evidence="3" id="KW-1185">Reference proteome</keyword>
<evidence type="ECO:0000256" key="1">
    <source>
        <dbReference type="SAM" id="MobiDB-lite"/>
    </source>
</evidence>
<sequence>MPEIAQGILPAGRRLLPLIFAITAAMPLTARADNGIVDVRTLPRLEGAVEDASRTQPHSLSYGVGTAVAITTEATGKLLAADGWVQFLRPLDEKSTILTFKKAQQGLSVRLTQGLGRPDQSVVHYNSDRITSNLPFPPEATGIVFDQHRPYLGCIAPAAFDATLDFFRKEMAAIGWKQLTATEAAARWPNAEFSETVENGVRAYYTHDDGDGFYRQRPVMLTLQRRSDGRTGVEIRVAPFALPQTLEADSEMAGLPKPKPTRTAKSLGGSDSARRQLEVAVVAELPATLAFYRRELASRNWTEETKGAVVTPDNVTLNFSSAEQTATLTLGRKYDLTVVSLVTQMSEAAMAARAKAKKQADEKFMNDAAAMAKQVIAADEARRVAQAANLSDAPLRALADSSTPVPLPENAENVKFDGADGRLEFNSASSVKAVAAFYRGSLHSQGWREKPSVINQPNMAVMGFSKGRKTLSLTAMQMGPKVRVSAGGSALVMANAGPEGTKASSGSAGKAVAETLDADPDSALPVPKQRTMTSMGTGKMPGSDAPFRRELEASIPAELDTVLAFYRRELTKRGWQETAEGAIVKPDQVQLAFASPDGPATLKLGRRNGETSVNLAQKYPATAAKADVVPKPGQSKLMFGNIGESDATVSINKQTIRIAAGAGGPQSARPPMIDLPPGKYRYALKIAGRPARNNFIEVTANDTWGLMIGPGGDVLPLQMY</sequence>
<dbReference type="AlphaFoldDB" id="A0A1B1UR02"/>
<protein>
    <submittedName>
        <fullName evidence="2">Uncharacterized protein</fullName>
    </submittedName>
</protein>